<evidence type="ECO:0000313" key="3">
    <source>
        <dbReference type="Proteomes" id="UP000319817"/>
    </source>
</evidence>
<reference evidence="2 3" key="1">
    <citation type="submission" date="2019-02" db="EMBL/GenBank/DDBJ databases">
        <title>Deep-cultivation of Planctomycetes and their phenomic and genomic characterization uncovers novel biology.</title>
        <authorList>
            <person name="Wiegand S."/>
            <person name="Jogler M."/>
            <person name="Boedeker C."/>
            <person name="Pinto D."/>
            <person name="Vollmers J."/>
            <person name="Rivas-Marin E."/>
            <person name="Kohn T."/>
            <person name="Peeters S.H."/>
            <person name="Heuer A."/>
            <person name="Rast P."/>
            <person name="Oberbeckmann S."/>
            <person name="Bunk B."/>
            <person name="Jeske O."/>
            <person name="Meyerdierks A."/>
            <person name="Storesund J.E."/>
            <person name="Kallscheuer N."/>
            <person name="Luecker S."/>
            <person name="Lage O.M."/>
            <person name="Pohl T."/>
            <person name="Merkel B.J."/>
            <person name="Hornburger P."/>
            <person name="Mueller R.-W."/>
            <person name="Bruemmer F."/>
            <person name="Labrenz M."/>
            <person name="Spormann A.M."/>
            <person name="Op den Camp H."/>
            <person name="Overmann J."/>
            <person name="Amann R."/>
            <person name="Jetten M.S.M."/>
            <person name="Mascher T."/>
            <person name="Medema M.H."/>
            <person name="Devos D.P."/>
            <person name="Kaster A.-K."/>
            <person name="Ovreas L."/>
            <person name="Rohde M."/>
            <person name="Galperin M.Y."/>
            <person name="Jogler C."/>
        </authorList>
    </citation>
    <scope>NUCLEOTIDE SEQUENCE [LARGE SCALE GENOMIC DNA]</scope>
    <source>
        <strain evidence="2 3">K23_9</strain>
    </source>
</reference>
<evidence type="ECO:0000313" key="2">
    <source>
        <dbReference type="EMBL" id="QDT08239.1"/>
    </source>
</evidence>
<dbReference type="SUPFAM" id="SSF54593">
    <property type="entry name" value="Glyoxalase/Bleomycin resistance protein/Dihydroxybiphenyl dioxygenase"/>
    <property type="match status" value="1"/>
</dbReference>
<dbReference type="OrthoDB" id="9806473at2"/>
<dbReference type="InterPro" id="IPR029068">
    <property type="entry name" value="Glyas_Bleomycin-R_OHBP_Dase"/>
</dbReference>
<dbReference type="Pfam" id="PF06983">
    <property type="entry name" value="3-dmu-9_3-mt"/>
    <property type="match status" value="1"/>
</dbReference>
<dbReference type="PANTHER" id="PTHR33990:SF1">
    <property type="entry name" value="PROTEIN YJDN"/>
    <property type="match status" value="1"/>
</dbReference>
<dbReference type="PANTHER" id="PTHR33990">
    <property type="entry name" value="PROTEIN YJDN-RELATED"/>
    <property type="match status" value="1"/>
</dbReference>
<feature type="domain" description="PhnB-like" evidence="1">
    <location>
        <begin position="3"/>
        <end position="133"/>
    </location>
</feature>
<dbReference type="RefSeq" id="WP_145415814.1">
    <property type="nucleotide sequence ID" value="NZ_CP036526.1"/>
</dbReference>
<dbReference type="AlphaFoldDB" id="A0A517NMC9"/>
<dbReference type="CDD" id="cd06588">
    <property type="entry name" value="PhnB_like"/>
    <property type="match status" value="1"/>
</dbReference>
<keyword evidence="3" id="KW-1185">Reference proteome</keyword>
<sequence>MPVTTTLNFAGRTEEALDFYRAALDAEVLFLMRFRDSPDQSHTRPGMEDKIFHATYRIHTTEFMASDVGCMDEDATTQFAGFAFALRFESVDRAKDVFDALGDGGHVLLPLAKSQFTSFYGIVIDRFGISWKINVVENEDE</sequence>
<dbReference type="Proteomes" id="UP000319817">
    <property type="component" value="Chromosome"/>
</dbReference>
<organism evidence="2 3">
    <name type="scientific">Stieleria marina</name>
    <dbReference type="NCBI Taxonomy" id="1930275"/>
    <lineage>
        <taxon>Bacteria</taxon>
        <taxon>Pseudomonadati</taxon>
        <taxon>Planctomycetota</taxon>
        <taxon>Planctomycetia</taxon>
        <taxon>Pirellulales</taxon>
        <taxon>Pirellulaceae</taxon>
        <taxon>Stieleria</taxon>
    </lineage>
</organism>
<dbReference type="Gene3D" id="3.10.180.10">
    <property type="entry name" value="2,3-Dihydroxybiphenyl 1,2-Dioxygenase, domain 1"/>
    <property type="match status" value="1"/>
</dbReference>
<evidence type="ECO:0000259" key="1">
    <source>
        <dbReference type="Pfam" id="PF06983"/>
    </source>
</evidence>
<proteinExistence type="predicted"/>
<dbReference type="InterPro" id="IPR028973">
    <property type="entry name" value="PhnB-like"/>
</dbReference>
<protein>
    <recommendedName>
        <fullName evidence="1">PhnB-like domain-containing protein</fullName>
    </recommendedName>
</protein>
<gene>
    <name evidence="2" type="ORF">K239x_01740</name>
</gene>
<name>A0A517NMC9_9BACT</name>
<dbReference type="EMBL" id="CP036526">
    <property type="protein sequence ID" value="QDT08239.1"/>
    <property type="molecule type" value="Genomic_DNA"/>
</dbReference>
<accession>A0A517NMC9</accession>